<evidence type="ECO:0000313" key="2">
    <source>
        <dbReference type="EMBL" id="KAF2681558.1"/>
    </source>
</evidence>
<dbReference type="AlphaFoldDB" id="A0A6G1ITY1"/>
<feature type="transmembrane region" description="Helical" evidence="1">
    <location>
        <begin position="20"/>
        <end position="38"/>
    </location>
</feature>
<protein>
    <submittedName>
        <fullName evidence="2">Uncharacterized protein</fullName>
    </submittedName>
</protein>
<keyword evidence="1" id="KW-1133">Transmembrane helix</keyword>
<evidence type="ECO:0000256" key="1">
    <source>
        <dbReference type="SAM" id="Phobius"/>
    </source>
</evidence>
<sequence length="68" mass="7586">MARQSEYKPPPSIGHEMGVMFGFIVFMLVCSLIYGVVWQNGNKGSQLKETARIEKLRASGLLRRDADG</sequence>
<dbReference type="OrthoDB" id="3436553at2759"/>
<accession>A0A6G1ITY1</accession>
<reference evidence="2" key="1">
    <citation type="journal article" date="2020" name="Stud. Mycol.">
        <title>101 Dothideomycetes genomes: a test case for predicting lifestyles and emergence of pathogens.</title>
        <authorList>
            <person name="Haridas S."/>
            <person name="Albert R."/>
            <person name="Binder M."/>
            <person name="Bloem J."/>
            <person name="Labutti K."/>
            <person name="Salamov A."/>
            <person name="Andreopoulos B."/>
            <person name="Baker S."/>
            <person name="Barry K."/>
            <person name="Bills G."/>
            <person name="Bluhm B."/>
            <person name="Cannon C."/>
            <person name="Castanera R."/>
            <person name="Culley D."/>
            <person name="Daum C."/>
            <person name="Ezra D."/>
            <person name="Gonzalez J."/>
            <person name="Henrissat B."/>
            <person name="Kuo A."/>
            <person name="Liang C."/>
            <person name="Lipzen A."/>
            <person name="Lutzoni F."/>
            <person name="Magnuson J."/>
            <person name="Mondo S."/>
            <person name="Nolan M."/>
            <person name="Ohm R."/>
            <person name="Pangilinan J."/>
            <person name="Park H.-J."/>
            <person name="Ramirez L."/>
            <person name="Alfaro M."/>
            <person name="Sun H."/>
            <person name="Tritt A."/>
            <person name="Yoshinaga Y."/>
            <person name="Zwiers L.-H."/>
            <person name="Turgeon B."/>
            <person name="Goodwin S."/>
            <person name="Spatafora J."/>
            <person name="Crous P."/>
            <person name="Grigoriev I."/>
        </authorList>
    </citation>
    <scope>NUCLEOTIDE SEQUENCE</scope>
    <source>
        <strain evidence="2">CBS 122367</strain>
    </source>
</reference>
<dbReference type="Proteomes" id="UP000799291">
    <property type="component" value="Unassembled WGS sequence"/>
</dbReference>
<keyword evidence="3" id="KW-1185">Reference proteome</keyword>
<name>A0A6G1ITY1_9PLEO</name>
<evidence type="ECO:0000313" key="3">
    <source>
        <dbReference type="Proteomes" id="UP000799291"/>
    </source>
</evidence>
<gene>
    <name evidence="2" type="ORF">K458DRAFT_391940</name>
</gene>
<keyword evidence="1" id="KW-0812">Transmembrane</keyword>
<proteinExistence type="predicted"/>
<organism evidence="2 3">
    <name type="scientific">Lentithecium fluviatile CBS 122367</name>
    <dbReference type="NCBI Taxonomy" id="1168545"/>
    <lineage>
        <taxon>Eukaryota</taxon>
        <taxon>Fungi</taxon>
        <taxon>Dikarya</taxon>
        <taxon>Ascomycota</taxon>
        <taxon>Pezizomycotina</taxon>
        <taxon>Dothideomycetes</taxon>
        <taxon>Pleosporomycetidae</taxon>
        <taxon>Pleosporales</taxon>
        <taxon>Massarineae</taxon>
        <taxon>Lentitheciaceae</taxon>
        <taxon>Lentithecium</taxon>
    </lineage>
</organism>
<dbReference type="EMBL" id="MU005591">
    <property type="protein sequence ID" value="KAF2681558.1"/>
    <property type="molecule type" value="Genomic_DNA"/>
</dbReference>
<keyword evidence="1" id="KW-0472">Membrane</keyword>